<dbReference type="EMBL" id="BMAW01048740">
    <property type="protein sequence ID" value="GFS67586.1"/>
    <property type="molecule type" value="Genomic_DNA"/>
</dbReference>
<name>A0A8X6MMC0_NEPPI</name>
<gene>
    <name evidence="1" type="ORF">NPIL_235741</name>
</gene>
<dbReference type="AlphaFoldDB" id="A0A8X6MMC0"/>
<reference evidence="1" key="1">
    <citation type="submission" date="2020-08" db="EMBL/GenBank/DDBJ databases">
        <title>Multicomponent nature underlies the extraordinary mechanical properties of spider dragline silk.</title>
        <authorList>
            <person name="Kono N."/>
            <person name="Nakamura H."/>
            <person name="Mori M."/>
            <person name="Yoshida Y."/>
            <person name="Ohtoshi R."/>
            <person name="Malay A.D."/>
            <person name="Moran D.A.P."/>
            <person name="Tomita M."/>
            <person name="Numata K."/>
            <person name="Arakawa K."/>
        </authorList>
    </citation>
    <scope>NUCLEOTIDE SEQUENCE</scope>
</reference>
<sequence length="106" mass="12767">MDTGSPGEREMWLGNHKEQTLKVLDRETWLGRHKKNILRCFWWNLGVEDTWERDMEVLNSPPRRQHSIDSINCFSCSMFERMLNSILVMERYVKKYNLETCLESIK</sequence>
<dbReference type="Proteomes" id="UP000887013">
    <property type="component" value="Unassembled WGS sequence"/>
</dbReference>
<organism evidence="1 2">
    <name type="scientific">Nephila pilipes</name>
    <name type="common">Giant wood spider</name>
    <name type="synonym">Nephila maculata</name>
    <dbReference type="NCBI Taxonomy" id="299642"/>
    <lineage>
        <taxon>Eukaryota</taxon>
        <taxon>Metazoa</taxon>
        <taxon>Ecdysozoa</taxon>
        <taxon>Arthropoda</taxon>
        <taxon>Chelicerata</taxon>
        <taxon>Arachnida</taxon>
        <taxon>Araneae</taxon>
        <taxon>Araneomorphae</taxon>
        <taxon>Entelegynae</taxon>
        <taxon>Araneoidea</taxon>
        <taxon>Nephilidae</taxon>
        <taxon>Nephila</taxon>
    </lineage>
</organism>
<accession>A0A8X6MMC0</accession>
<keyword evidence="2" id="KW-1185">Reference proteome</keyword>
<protein>
    <submittedName>
        <fullName evidence="1">Uncharacterized protein</fullName>
    </submittedName>
</protein>
<evidence type="ECO:0000313" key="1">
    <source>
        <dbReference type="EMBL" id="GFS67586.1"/>
    </source>
</evidence>
<comment type="caution">
    <text evidence="1">The sequence shown here is derived from an EMBL/GenBank/DDBJ whole genome shotgun (WGS) entry which is preliminary data.</text>
</comment>
<proteinExistence type="predicted"/>
<evidence type="ECO:0000313" key="2">
    <source>
        <dbReference type="Proteomes" id="UP000887013"/>
    </source>
</evidence>